<dbReference type="RefSeq" id="WP_258907597.1">
    <property type="nucleotide sequence ID" value="NZ_JAUSWC010000013.1"/>
</dbReference>
<comment type="caution">
    <text evidence="1">The sequence shown here is derived from an EMBL/GenBank/DDBJ whole genome shotgun (WGS) entry which is preliminary data.</text>
</comment>
<proteinExistence type="predicted"/>
<protein>
    <submittedName>
        <fullName evidence="1">Uncharacterized protein</fullName>
    </submittedName>
</protein>
<keyword evidence="2" id="KW-1185">Reference proteome</keyword>
<gene>
    <name evidence="1" type="ORF">QO019_003820</name>
</gene>
<reference evidence="1 2" key="1">
    <citation type="submission" date="2023-07" db="EMBL/GenBank/DDBJ databases">
        <title>Genomic Encyclopedia of Type Strains, Phase IV (KMG-IV): sequencing the most valuable type-strain genomes for metagenomic binning, comparative biology and taxonomic classification.</title>
        <authorList>
            <person name="Goeker M."/>
        </authorList>
    </citation>
    <scope>NUCLEOTIDE SEQUENCE [LARGE SCALE GENOMIC DNA]</scope>
    <source>
        <strain evidence="1 2">DSM 40573</strain>
    </source>
</reference>
<organism evidence="1 2">
    <name type="scientific">Streptomyces thermodiastaticus</name>
    <dbReference type="NCBI Taxonomy" id="44061"/>
    <lineage>
        <taxon>Bacteria</taxon>
        <taxon>Bacillati</taxon>
        <taxon>Actinomycetota</taxon>
        <taxon>Actinomycetes</taxon>
        <taxon>Kitasatosporales</taxon>
        <taxon>Streptomycetaceae</taxon>
        <taxon>Streptomyces</taxon>
    </lineage>
</organism>
<evidence type="ECO:0000313" key="2">
    <source>
        <dbReference type="Proteomes" id="UP001236795"/>
    </source>
</evidence>
<sequence length="43" mass="4725">MVLPAVPEVVWETVRSNGSKTYVVVTADPPLPDRVFTVRSKPS</sequence>
<evidence type="ECO:0000313" key="1">
    <source>
        <dbReference type="EMBL" id="MDQ0488951.1"/>
    </source>
</evidence>
<name>A0ABU0KKJ5_9ACTN</name>
<dbReference type="Proteomes" id="UP001236795">
    <property type="component" value="Unassembled WGS sequence"/>
</dbReference>
<accession>A0ABU0KKJ5</accession>
<dbReference type="EMBL" id="JAUSWC010000013">
    <property type="protein sequence ID" value="MDQ0488951.1"/>
    <property type="molecule type" value="Genomic_DNA"/>
</dbReference>